<dbReference type="EMBL" id="CDGJ01000003">
    <property type="protein sequence ID" value="CEJ05772.1"/>
    <property type="molecule type" value="Genomic_DNA"/>
</dbReference>
<evidence type="ECO:0000256" key="8">
    <source>
        <dbReference type="NCBIfam" id="TIGR00445"/>
    </source>
</evidence>
<feature type="transmembrane region" description="Helical" evidence="7">
    <location>
        <begin position="236"/>
        <end position="256"/>
    </location>
</feature>
<accession>A0A8S0X124</accession>
<organism evidence="10">
    <name type="scientific">Acididesulfobacillus acetoxydans</name>
    <dbReference type="NCBI Taxonomy" id="1561005"/>
    <lineage>
        <taxon>Bacteria</taxon>
        <taxon>Bacillati</taxon>
        <taxon>Bacillota</taxon>
        <taxon>Clostridia</taxon>
        <taxon>Eubacteriales</taxon>
        <taxon>Peptococcaceae</taxon>
        <taxon>Acididesulfobacillus</taxon>
    </lineage>
</organism>
<keyword evidence="7" id="KW-0132">Cell division</keyword>
<dbReference type="GO" id="GO:0009252">
    <property type="term" value="P:peptidoglycan biosynthetic process"/>
    <property type="evidence" value="ECO:0007669"/>
    <property type="project" value="UniProtKB-UniRule"/>
</dbReference>
<evidence type="ECO:0000313" key="11">
    <source>
        <dbReference type="EMBL" id="CEJ05772.1"/>
    </source>
</evidence>
<comment type="pathway">
    <text evidence="7">Cell wall biogenesis; peptidoglycan biosynthesis.</text>
</comment>
<dbReference type="InterPro" id="IPR018480">
    <property type="entry name" value="PNAcMuramoyl-5peptid_Trfase_CS"/>
</dbReference>
<evidence type="ECO:0000256" key="7">
    <source>
        <dbReference type="HAMAP-Rule" id="MF_00038"/>
    </source>
</evidence>
<dbReference type="PROSITE" id="PS01347">
    <property type="entry name" value="MRAY_1"/>
    <property type="match status" value="1"/>
</dbReference>
<dbReference type="EC" id="2.7.8.13" evidence="7 8"/>
<keyword evidence="7" id="KW-0133">Cell shape</keyword>
<comment type="cofactor">
    <cofactor evidence="7 9">
        <name>Mg(2+)</name>
        <dbReference type="ChEBI" id="CHEBI:18420"/>
    </cofactor>
</comment>
<dbReference type="AlphaFoldDB" id="A0A8S0X124"/>
<feature type="binding site" evidence="9">
    <location>
        <position position="169"/>
    </location>
    <ligand>
        <name>Mg(2+)</name>
        <dbReference type="ChEBI" id="CHEBI:18420"/>
    </ligand>
</feature>
<dbReference type="InterPro" id="IPR003524">
    <property type="entry name" value="PNAcMuramoyl-5peptid_Trfase"/>
</dbReference>
<dbReference type="KEGG" id="aacx:DEACI_3714"/>
<dbReference type="GO" id="GO:0008360">
    <property type="term" value="P:regulation of cell shape"/>
    <property type="evidence" value="ECO:0007669"/>
    <property type="project" value="UniProtKB-KW"/>
</dbReference>
<gene>
    <name evidence="7" type="primary">mraY</name>
    <name evidence="11" type="ORF">DEACI_0192</name>
    <name evidence="10" type="ORF">DEACI_3714</name>
</gene>
<reference evidence="10" key="2">
    <citation type="submission" date="2020-01" db="EMBL/GenBank/DDBJ databases">
        <authorList>
            <person name="Hornung B."/>
        </authorList>
    </citation>
    <scope>NUCLEOTIDE SEQUENCE</scope>
    <source>
        <strain evidence="10">PacBioINE</strain>
    </source>
</reference>
<comment type="catalytic activity">
    <reaction evidence="7">
        <text>UDP-N-acetyl-alpha-D-muramoyl-L-alanyl-gamma-D-glutamyl-meso-2,6-diaminopimeloyl-D-alanyl-D-alanine + di-trans,octa-cis-undecaprenyl phosphate = di-trans,octa-cis-undecaprenyl diphospho-N-acetyl-alpha-D-muramoyl-L-alanyl-D-glutamyl-meso-2,6-diaminopimeloyl-D-alanyl-D-alanine + UMP</text>
        <dbReference type="Rhea" id="RHEA:28386"/>
        <dbReference type="ChEBI" id="CHEBI:57865"/>
        <dbReference type="ChEBI" id="CHEBI:60392"/>
        <dbReference type="ChEBI" id="CHEBI:61386"/>
        <dbReference type="ChEBI" id="CHEBI:61387"/>
        <dbReference type="EC" id="2.7.8.13"/>
    </reaction>
</comment>
<proteinExistence type="inferred from homology"/>
<feature type="binding site" evidence="9">
    <location>
        <position position="240"/>
    </location>
    <ligand>
        <name>Mg(2+)</name>
        <dbReference type="ChEBI" id="CHEBI:18420"/>
    </ligand>
</feature>
<feature type="transmembrane region" description="Helical" evidence="7">
    <location>
        <begin position="6"/>
        <end position="27"/>
    </location>
</feature>
<feature type="transmembrane region" description="Helical" evidence="7">
    <location>
        <begin position="313"/>
        <end position="331"/>
    </location>
</feature>
<evidence type="ECO:0000256" key="1">
    <source>
        <dbReference type="ARBA" id="ARBA00004141"/>
    </source>
</evidence>
<dbReference type="PROSITE" id="PS01348">
    <property type="entry name" value="MRAY_2"/>
    <property type="match status" value="1"/>
</dbReference>
<dbReference type="Pfam" id="PF10555">
    <property type="entry name" value="MraY_sig1"/>
    <property type="match status" value="1"/>
</dbReference>
<feature type="transmembrane region" description="Helical" evidence="7">
    <location>
        <begin position="48"/>
        <end position="70"/>
    </location>
</feature>
<feature type="transmembrane region" description="Helical" evidence="7">
    <location>
        <begin position="76"/>
        <end position="94"/>
    </location>
</feature>
<name>A0A8S0X124_9FIRM</name>
<dbReference type="GO" id="GO:0046872">
    <property type="term" value="F:metal ion binding"/>
    <property type="evidence" value="ECO:0007669"/>
    <property type="project" value="UniProtKB-KW"/>
</dbReference>
<keyword evidence="4 7" id="KW-0812">Transmembrane</keyword>
<dbReference type="InterPro" id="IPR000715">
    <property type="entry name" value="Glycosyl_transferase_4"/>
</dbReference>
<keyword evidence="3 7" id="KW-0808">Transferase</keyword>
<evidence type="ECO:0000256" key="4">
    <source>
        <dbReference type="ARBA" id="ARBA00022692"/>
    </source>
</evidence>
<comment type="subcellular location">
    <subcellularLocation>
        <location evidence="7">Cell membrane</location>
        <topology evidence="7">Multi-pass membrane protein</topology>
    </subcellularLocation>
    <subcellularLocation>
        <location evidence="1">Membrane</location>
        <topology evidence="1">Multi-pass membrane protein</topology>
    </subcellularLocation>
</comment>
<dbReference type="PANTHER" id="PTHR22926">
    <property type="entry name" value="PHOSPHO-N-ACETYLMURAMOYL-PENTAPEPTIDE-TRANSFERASE"/>
    <property type="match status" value="1"/>
</dbReference>
<evidence type="ECO:0000256" key="2">
    <source>
        <dbReference type="ARBA" id="ARBA00005583"/>
    </source>
</evidence>
<dbReference type="NCBIfam" id="TIGR00445">
    <property type="entry name" value="mraY"/>
    <property type="match status" value="1"/>
</dbReference>
<keyword evidence="7" id="KW-0131">Cell cycle</keyword>
<evidence type="ECO:0000256" key="3">
    <source>
        <dbReference type="ARBA" id="ARBA00022679"/>
    </source>
</evidence>
<dbReference type="GO" id="GO:0005886">
    <property type="term" value="C:plasma membrane"/>
    <property type="evidence" value="ECO:0007669"/>
    <property type="project" value="UniProtKB-SubCell"/>
</dbReference>
<evidence type="ECO:0000313" key="10">
    <source>
        <dbReference type="EMBL" id="CAA7602891.1"/>
    </source>
</evidence>
<dbReference type="CDD" id="cd06852">
    <property type="entry name" value="GT_MraY"/>
    <property type="match status" value="1"/>
</dbReference>
<evidence type="ECO:0000256" key="5">
    <source>
        <dbReference type="ARBA" id="ARBA00022989"/>
    </source>
</evidence>
<evidence type="ECO:0000256" key="9">
    <source>
        <dbReference type="PIRSR" id="PIRSR600715-1"/>
    </source>
</evidence>
<keyword evidence="5 7" id="KW-1133">Transmembrane helix</keyword>
<dbReference type="Proteomes" id="UP001071230">
    <property type="component" value="Unassembled WGS sequence"/>
</dbReference>
<dbReference type="GO" id="GO:0051301">
    <property type="term" value="P:cell division"/>
    <property type="evidence" value="ECO:0007669"/>
    <property type="project" value="UniProtKB-KW"/>
</dbReference>
<dbReference type="GO" id="GO:0071555">
    <property type="term" value="P:cell wall organization"/>
    <property type="evidence" value="ECO:0007669"/>
    <property type="project" value="UniProtKB-KW"/>
</dbReference>
<keyword evidence="7" id="KW-0573">Peptidoglycan synthesis</keyword>
<dbReference type="EMBL" id="LR746496">
    <property type="protein sequence ID" value="CAA7602891.1"/>
    <property type="molecule type" value="Genomic_DNA"/>
</dbReference>
<keyword evidence="7 9" id="KW-0460">Magnesium</keyword>
<comment type="function">
    <text evidence="7">Catalyzes the initial step of the lipid cycle reactions in the biosynthesis of the cell wall peptidoglycan: transfers peptidoglycan precursor phospho-MurNAc-pentapeptide from UDP-MurNAc-pentapeptide onto the lipid carrier undecaprenyl phosphate, yielding undecaprenyl-pyrophosphoryl-MurNAc-pentapeptide, known as lipid I.</text>
</comment>
<keyword evidence="12" id="KW-1185">Reference proteome</keyword>
<feature type="transmembrane region" description="Helical" evidence="7">
    <location>
        <begin position="152"/>
        <end position="171"/>
    </location>
</feature>
<dbReference type="HAMAP" id="MF_00038">
    <property type="entry name" value="MraY"/>
    <property type="match status" value="1"/>
</dbReference>
<feature type="transmembrane region" description="Helical" evidence="7">
    <location>
        <begin position="114"/>
        <end position="132"/>
    </location>
</feature>
<feature type="transmembrane region" description="Helical" evidence="7">
    <location>
        <begin position="183"/>
        <end position="206"/>
    </location>
</feature>
<reference evidence="11" key="1">
    <citation type="submission" date="2014-11" db="EMBL/GenBank/DDBJ databases">
        <authorList>
            <person name="Hornung B.V."/>
        </authorList>
    </citation>
    <scope>NUCLEOTIDE SEQUENCE</scope>
    <source>
        <strain evidence="11">INE</strain>
    </source>
</reference>
<keyword evidence="6 7" id="KW-0472">Membrane</keyword>
<dbReference type="GO" id="GO:0008963">
    <property type="term" value="F:phospho-N-acetylmuramoyl-pentapeptide-transferase activity"/>
    <property type="evidence" value="ECO:0007669"/>
    <property type="project" value="UniProtKB-UniRule"/>
</dbReference>
<dbReference type="Proteomes" id="UP000836597">
    <property type="component" value="Chromosome"/>
</dbReference>
<dbReference type="PANTHER" id="PTHR22926:SF5">
    <property type="entry name" value="PHOSPHO-N-ACETYLMURAMOYL-PENTAPEPTIDE-TRANSFERASE HOMOLOG"/>
    <property type="match status" value="1"/>
</dbReference>
<dbReference type="Pfam" id="PF00953">
    <property type="entry name" value="Glycos_transf_4"/>
    <property type="match status" value="1"/>
</dbReference>
<keyword evidence="7" id="KW-1003">Cell membrane</keyword>
<protein>
    <recommendedName>
        <fullName evidence="7 8">Phospho-N-acetylmuramoyl-pentapeptide-transferase</fullName>
        <ecNumber evidence="7 8">2.7.8.13</ecNumber>
    </recommendedName>
    <alternativeName>
        <fullName evidence="7">UDP-MurNAc-pentapeptide phosphotransferase</fullName>
    </alternativeName>
</protein>
<evidence type="ECO:0000313" key="12">
    <source>
        <dbReference type="Proteomes" id="UP001071230"/>
    </source>
</evidence>
<feature type="transmembrane region" description="Helical" evidence="7">
    <location>
        <begin position="262"/>
        <end position="284"/>
    </location>
</feature>
<keyword evidence="7" id="KW-0961">Cell wall biogenesis/degradation</keyword>
<comment type="similarity">
    <text evidence="2 7">Belongs to the glycosyltransferase 4 family. MraY subfamily.</text>
</comment>
<dbReference type="RefSeq" id="WP_240986191.1">
    <property type="nucleotide sequence ID" value="NZ_CDGJ01000003.1"/>
</dbReference>
<evidence type="ECO:0000256" key="6">
    <source>
        <dbReference type="ARBA" id="ARBA00023136"/>
    </source>
</evidence>
<sequence>MLERLAMAAGLTLVITLLLGPFFIPILRILKFGQQIRLEGPRGHQKKAGTPTMGGIIFLVSIVVGALALAEKPTSLEMMTVVGSMLGFGVLGFMDDFIKVVMRRSLGLRAYQKLAGQIVLALLLSVVSVKVLGRGTDVIIPFTSIHWQLGRFYYPLAVFIIVWIVNAVNLTDGLDGLAAGTTLLAALAYVVIALLAAIQGIGVAVLAHDSDLAVFAAAVVGGTLGFLRFNAYPARVFMGDTGSLALGGALAALAVLTKSELVLIIVGGIFVLEALSVILQVISFQTTGKRIFRMSPLHHHFELGGWSEWKVDTVFWTVALFCAVLGIIAYFPGFGS</sequence>
<keyword evidence="7 9" id="KW-0479">Metal-binding</keyword>